<dbReference type="RefSeq" id="WP_009533262.1">
    <property type="nucleotide sequence ID" value="NZ_JH590863.1"/>
</dbReference>
<dbReference type="AlphaFoldDB" id="A0AA36Y4U7"/>
<feature type="transmembrane region" description="Helical" evidence="6">
    <location>
        <begin position="48"/>
        <end position="71"/>
    </location>
</feature>
<accession>A0AA36Y4U7</accession>
<dbReference type="InterPro" id="IPR001046">
    <property type="entry name" value="NRAMP_fam"/>
</dbReference>
<feature type="transmembrane region" description="Helical" evidence="6">
    <location>
        <begin position="387"/>
        <end position="412"/>
    </location>
</feature>
<evidence type="ECO:0000313" key="8">
    <source>
        <dbReference type="Proteomes" id="UP000018466"/>
    </source>
</evidence>
<comment type="caution">
    <text evidence="7">The sequence shown here is derived from an EMBL/GenBank/DDBJ whole genome shotgun (WGS) entry which is preliminary data.</text>
</comment>
<evidence type="ECO:0000256" key="2">
    <source>
        <dbReference type="ARBA" id="ARBA00022448"/>
    </source>
</evidence>
<feature type="transmembrane region" description="Helical" evidence="6">
    <location>
        <begin position="287"/>
        <end position="315"/>
    </location>
</feature>
<organism evidence="7 8">
    <name type="scientific">Stomatobaculum longum</name>
    <dbReference type="NCBI Taxonomy" id="796942"/>
    <lineage>
        <taxon>Bacteria</taxon>
        <taxon>Bacillati</taxon>
        <taxon>Bacillota</taxon>
        <taxon>Clostridia</taxon>
        <taxon>Lachnospirales</taxon>
        <taxon>Lachnospiraceae</taxon>
        <taxon>Stomatobaculum</taxon>
    </lineage>
</organism>
<dbReference type="PRINTS" id="PR00447">
    <property type="entry name" value="NATRESASSCMP"/>
</dbReference>
<evidence type="ECO:0000256" key="5">
    <source>
        <dbReference type="ARBA" id="ARBA00023136"/>
    </source>
</evidence>
<evidence type="ECO:0000313" key="7">
    <source>
        <dbReference type="EMBL" id="EHO16731.1"/>
    </source>
</evidence>
<dbReference type="GO" id="GO:0034755">
    <property type="term" value="P:iron ion transmembrane transport"/>
    <property type="evidence" value="ECO:0007669"/>
    <property type="project" value="TreeGrafter"/>
</dbReference>
<dbReference type="PANTHER" id="PTHR11706">
    <property type="entry name" value="SOLUTE CARRIER PROTEIN FAMILY 11 MEMBER"/>
    <property type="match status" value="1"/>
</dbReference>
<sequence length="413" mass="43229">MEQKTASARKFTWKEKMAALGPGFLIVGSFIGPGTVTSSTRAGATYGFQLFWCVIFSVIAVIVVQGMSARLGIITQEGLAENLKNDFADRPLLRNLLCGLVALAIAIGGFAYMGGDLTGTALGISALTGISTKIIAPVWGLCILLILNFAGDAVKYLEKLLGICVIIMAVVFMMTMVIVRPDLGAMFAGCVPSIPENGGLMTCLSLIGTTVVPYNMFLHAASAKRTWHSAEELPLCNFGTTLPMIVGGIVTGSIMVTSAAVMHGMTVNNAMDMAIQLEPTLGALARPFMAIGLIAAGVSSAVCTPMGVSYVLAGLFGWKTDSSDKRYTFTNAAVLITGIVIAALGTNPLGLIMTAQAVNGIVLPVVVGVTVYLTCREKIMGQYKNNMLQTVLGIAIFAISLILGVSSFLGVFS</sequence>
<feature type="transmembrane region" description="Helical" evidence="6">
    <location>
        <begin position="124"/>
        <end position="148"/>
    </location>
</feature>
<keyword evidence="2" id="KW-0813">Transport</keyword>
<dbReference type="Pfam" id="PF01566">
    <property type="entry name" value="Nramp"/>
    <property type="match status" value="1"/>
</dbReference>
<dbReference type="NCBIfam" id="NF037982">
    <property type="entry name" value="Nramp_1"/>
    <property type="match status" value="1"/>
</dbReference>
<dbReference type="GeneID" id="86941173"/>
<feature type="transmembrane region" description="Helical" evidence="6">
    <location>
        <begin position="327"/>
        <end position="345"/>
    </location>
</feature>
<proteinExistence type="predicted"/>
<protein>
    <submittedName>
        <fullName evidence="7">Metal ion (Mn2+/Fe2+) transporter (Nramp) family metal ion transporter</fullName>
    </submittedName>
</protein>
<reference evidence="7 8" key="1">
    <citation type="submission" date="2011-10" db="EMBL/GenBank/DDBJ databases">
        <title>The Genome Sequence of Lachnospiraceae bacterium ACC2.</title>
        <authorList>
            <consortium name="The Broad Institute Genome Sequencing Platform"/>
            <person name="Earl A."/>
            <person name="Ward D."/>
            <person name="Feldgarden M."/>
            <person name="Gevers D."/>
            <person name="Sizova M."/>
            <person name="Hazen A."/>
            <person name="Epstein S."/>
            <person name="Young S.K."/>
            <person name="Zeng Q."/>
            <person name="Gargeya S."/>
            <person name="Fitzgerald M."/>
            <person name="Haas B."/>
            <person name="Abouelleil A."/>
            <person name="Alvarado L."/>
            <person name="Arachchi H.M."/>
            <person name="Berlin A."/>
            <person name="Brown A."/>
            <person name="Chapman S.B."/>
            <person name="Chen Z."/>
            <person name="Dunbar C."/>
            <person name="Freedman E."/>
            <person name="Gearin G."/>
            <person name="Goldberg J."/>
            <person name="Griggs A."/>
            <person name="Gujja S."/>
            <person name="Heiman D."/>
            <person name="Howarth C."/>
            <person name="Larson L."/>
            <person name="Lui A."/>
            <person name="MacDonald P.J.P."/>
            <person name="Montmayeur A."/>
            <person name="Murphy C."/>
            <person name="Neiman D."/>
            <person name="Pearson M."/>
            <person name="Priest M."/>
            <person name="Roberts A."/>
            <person name="Saif S."/>
            <person name="Shea T."/>
            <person name="Shenoy N."/>
            <person name="Sisk P."/>
            <person name="Stolte C."/>
            <person name="Sykes S."/>
            <person name="Wortman J."/>
            <person name="Nusbaum C."/>
            <person name="Birren B."/>
        </authorList>
    </citation>
    <scope>NUCLEOTIDE SEQUENCE [LARGE SCALE GENOMIC DNA]</scope>
    <source>
        <strain evidence="7 8">ACC2</strain>
    </source>
</reference>
<keyword evidence="4 6" id="KW-1133">Transmembrane helix</keyword>
<keyword evidence="5 6" id="KW-0472">Membrane</keyword>
<dbReference type="GO" id="GO:0005886">
    <property type="term" value="C:plasma membrane"/>
    <property type="evidence" value="ECO:0007669"/>
    <property type="project" value="TreeGrafter"/>
</dbReference>
<evidence type="ECO:0000256" key="6">
    <source>
        <dbReference type="SAM" id="Phobius"/>
    </source>
</evidence>
<evidence type="ECO:0000256" key="4">
    <source>
        <dbReference type="ARBA" id="ARBA00022989"/>
    </source>
</evidence>
<name>A0AA36Y4U7_9FIRM</name>
<feature type="transmembrane region" description="Helical" evidence="6">
    <location>
        <begin position="160"/>
        <end position="179"/>
    </location>
</feature>
<feature type="transmembrane region" description="Helical" evidence="6">
    <location>
        <begin position="199"/>
        <end position="221"/>
    </location>
</feature>
<evidence type="ECO:0000256" key="1">
    <source>
        <dbReference type="ARBA" id="ARBA00004141"/>
    </source>
</evidence>
<gene>
    <name evidence="7" type="ORF">HMPREF9623_01430</name>
</gene>
<keyword evidence="8" id="KW-1185">Reference proteome</keyword>
<dbReference type="GO" id="GO:0015086">
    <property type="term" value="F:cadmium ion transmembrane transporter activity"/>
    <property type="evidence" value="ECO:0007669"/>
    <property type="project" value="TreeGrafter"/>
</dbReference>
<dbReference type="Proteomes" id="UP000018466">
    <property type="component" value="Unassembled WGS sequence"/>
</dbReference>
<feature type="transmembrane region" description="Helical" evidence="6">
    <location>
        <begin position="92"/>
        <end position="112"/>
    </location>
</feature>
<feature type="transmembrane region" description="Helical" evidence="6">
    <location>
        <begin position="242"/>
        <end position="267"/>
    </location>
</feature>
<comment type="subcellular location">
    <subcellularLocation>
        <location evidence="1">Membrane</location>
        <topology evidence="1">Multi-pass membrane protein</topology>
    </subcellularLocation>
</comment>
<feature type="transmembrane region" description="Helical" evidence="6">
    <location>
        <begin position="351"/>
        <end position="375"/>
    </location>
</feature>
<dbReference type="GO" id="GO:0005384">
    <property type="term" value="F:manganese ion transmembrane transporter activity"/>
    <property type="evidence" value="ECO:0007669"/>
    <property type="project" value="TreeGrafter"/>
</dbReference>
<dbReference type="PANTHER" id="PTHR11706:SF33">
    <property type="entry name" value="NATURAL RESISTANCE-ASSOCIATED MACROPHAGE PROTEIN 2"/>
    <property type="match status" value="1"/>
</dbReference>
<dbReference type="EMBL" id="AGEL01000007">
    <property type="protein sequence ID" value="EHO16731.1"/>
    <property type="molecule type" value="Genomic_DNA"/>
</dbReference>
<keyword evidence="3 6" id="KW-0812">Transmembrane</keyword>
<evidence type="ECO:0000256" key="3">
    <source>
        <dbReference type="ARBA" id="ARBA00022692"/>
    </source>
</evidence>